<evidence type="ECO:0000256" key="1">
    <source>
        <dbReference type="ARBA" id="ARBA00022737"/>
    </source>
</evidence>
<keyword evidence="5" id="KW-1185">Reference proteome</keyword>
<dbReference type="EMBL" id="JARKIB010000522">
    <property type="protein sequence ID" value="KAJ7702008.1"/>
    <property type="molecule type" value="Genomic_DNA"/>
</dbReference>
<dbReference type="PANTHER" id="PTHR10039">
    <property type="entry name" value="AMELOGENIN"/>
    <property type="match status" value="1"/>
</dbReference>
<gene>
    <name evidence="4" type="ORF">B0H16DRAFT_1832840</name>
</gene>
<dbReference type="Gene3D" id="3.40.50.300">
    <property type="entry name" value="P-loop containing nucleotide triphosphate hydrolases"/>
    <property type="match status" value="1"/>
</dbReference>
<dbReference type="PANTHER" id="PTHR10039:SF16">
    <property type="entry name" value="GPI INOSITOL-DEACYLASE"/>
    <property type="match status" value="1"/>
</dbReference>
<dbReference type="AlphaFoldDB" id="A0AAD7GR62"/>
<protein>
    <recommendedName>
        <fullName evidence="3">Nephrocystin 3-like N-terminal domain-containing protein</fullName>
    </recommendedName>
</protein>
<keyword evidence="1" id="KW-0677">Repeat</keyword>
<feature type="non-terminal residue" evidence="4">
    <location>
        <position position="621"/>
    </location>
</feature>
<evidence type="ECO:0000256" key="2">
    <source>
        <dbReference type="SAM" id="MobiDB-lite"/>
    </source>
</evidence>
<name>A0AAD7GR62_9AGAR</name>
<dbReference type="SUPFAM" id="SSF52540">
    <property type="entry name" value="P-loop containing nucleoside triphosphate hydrolases"/>
    <property type="match status" value="1"/>
</dbReference>
<reference evidence="4" key="1">
    <citation type="submission" date="2023-03" db="EMBL/GenBank/DDBJ databases">
        <title>Massive genome expansion in bonnet fungi (Mycena s.s.) driven by repeated elements and novel gene families across ecological guilds.</title>
        <authorList>
            <consortium name="Lawrence Berkeley National Laboratory"/>
            <person name="Harder C.B."/>
            <person name="Miyauchi S."/>
            <person name="Viragh M."/>
            <person name="Kuo A."/>
            <person name="Thoen E."/>
            <person name="Andreopoulos B."/>
            <person name="Lu D."/>
            <person name="Skrede I."/>
            <person name="Drula E."/>
            <person name="Henrissat B."/>
            <person name="Morin E."/>
            <person name="Kohler A."/>
            <person name="Barry K."/>
            <person name="LaButti K."/>
            <person name="Morin E."/>
            <person name="Salamov A."/>
            <person name="Lipzen A."/>
            <person name="Mereny Z."/>
            <person name="Hegedus B."/>
            <person name="Baldrian P."/>
            <person name="Stursova M."/>
            <person name="Weitz H."/>
            <person name="Taylor A."/>
            <person name="Grigoriev I.V."/>
            <person name="Nagy L.G."/>
            <person name="Martin F."/>
            <person name="Kauserud H."/>
        </authorList>
    </citation>
    <scope>NUCLEOTIDE SEQUENCE</scope>
    <source>
        <strain evidence="4">CBHHK182m</strain>
    </source>
</reference>
<feature type="compositionally biased region" description="Polar residues" evidence="2">
    <location>
        <begin position="80"/>
        <end position="95"/>
    </location>
</feature>
<dbReference type="Pfam" id="PF24883">
    <property type="entry name" value="NPHP3_N"/>
    <property type="match status" value="1"/>
</dbReference>
<evidence type="ECO:0000259" key="3">
    <source>
        <dbReference type="Pfam" id="PF24883"/>
    </source>
</evidence>
<feature type="region of interest" description="Disordered" evidence="2">
    <location>
        <begin position="80"/>
        <end position="100"/>
    </location>
</feature>
<dbReference type="Proteomes" id="UP001215598">
    <property type="component" value="Unassembled WGS sequence"/>
</dbReference>
<dbReference type="InterPro" id="IPR056884">
    <property type="entry name" value="NPHP3-like_N"/>
</dbReference>
<sequence length="621" mass="68515">LLHTPISLVPCQTSRRCRRGKLIRNLDGTVCCDGVNTPTQVTPKSHFGQEGVSGPQMVILEQSGNISDSEDEGKVSEILHNSTDGGVASSDTSASKGIKTRKQKNCEKAKLIWQGLYKLTGAIALIVPSPFDTPLKIFNAISDVAEKYFDNEEKLKEMMDQLSSRLIEANCVLLRSDDYGIDGTESSKKLASVSRNICAVMSAHIRRLVVDQALEIHTILNSSFAEKTMGQDKISQKIYRCLDSLKQGTEQRHRTVTHATAKDVHKLLGSSLSSQLSFVATALFNAGKAGISSRRACTPETRENLLDRLEAWSLDLVEETSTGPTSVFWLSGMAGTGKSTIAYTLCERLEACGRLGASFFCSRNEEQTRSRQFIIPTIVRQLISAYKPLIDFLRDVPLSLLDPVPNHHINKILVNPWSAAWKPNHQAPLVIVIDALDEIEDNQGAEFIKELITSLSQTSLRGLKFLLTSRPHPDIVKSCHRLRAHFCLEEINPREARADIHRFLCNEFPNLREEALGPVVEESAGIFIYAATVVRHLRPPGVQLTAGEQKARLKLLRAVGFGKGTTGDEPLVDSLYQTVTREALRNRGPEIKIPQRILYAVVTASHPLTVRALASLVVDAS</sequence>
<proteinExistence type="predicted"/>
<feature type="domain" description="Nephrocystin 3-like N-terminal" evidence="3">
    <location>
        <begin position="322"/>
        <end position="470"/>
    </location>
</feature>
<organism evidence="4 5">
    <name type="scientific">Mycena metata</name>
    <dbReference type="NCBI Taxonomy" id="1033252"/>
    <lineage>
        <taxon>Eukaryota</taxon>
        <taxon>Fungi</taxon>
        <taxon>Dikarya</taxon>
        <taxon>Basidiomycota</taxon>
        <taxon>Agaricomycotina</taxon>
        <taxon>Agaricomycetes</taxon>
        <taxon>Agaricomycetidae</taxon>
        <taxon>Agaricales</taxon>
        <taxon>Marasmiineae</taxon>
        <taxon>Mycenaceae</taxon>
        <taxon>Mycena</taxon>
    </lineage>
</organism>
<dbReference type="InterPro" id="IPR027417">
    <property type="entry name" value="P-loop_NTPase"/>
</dbReference>
<comment type="caution">
    <text evidence="4">The sequence shown here is derived from an EMBL/GenBank/DDBJ whole genome shotgun (WGS) entry which is preliminary data.</text>
</comment>
<evidence type="ECO:0000313" key="4">
    <source>
        <dbReference type="EMBL" id="KAJ7702008.1"/>
    </source>
</evidence>
<evidence type="ECO:0000313" key="5">
    <source>
        <dbReference type="Proteomes" id="UP001215598"/>
    </source>
</evidence>
<accession>A0AAD7GR62</accession>